<dbReference type="AlphaFoldDB" id="A0A0B2WWU4"/>
<accession>A0A0B2WWU4</accession>
<evidence type="ECO:0000256" key="1">
    <source>
        <dbReference type="SAM" id="MobiDB-lite"/>
    </source>
</evidence>
<dbReference type="STRING" id="1081103.A0A0B2WWU4"/>
<dbReference type="OrthoDB" id="8062037at2759"/>
<dbReference type="RefSeq" id="XP_040678963.1">
    <property type="nucleotide sequence ID" value="XM_040823084.1"/>
</dbReference>
<keyword evidence="3" id="KW-1185">Reference proteome</keyword>
<feature type="compositionally biased region" description="Basic and acidic residues" evidence="1">
    <location>
        <begin position="413"/>
        <end position="435"/>
    </location>
</feature>
<dbReference type="HOGENOM" id="CLU_021597_1_1_1"/>
<feature type="region of interest" description="Disordered" evidence="1">
    <location>
        <begin position="52"/>
        <end position="114"/>
    </location>
</feature>
<dbReference type="EMBL" id="AZHE01000009">
    <property type="protein sequence ID" value="KHN97897.1"/>
    <property type="molecule type" value="Genomic_DNA"/>
</dbReference>
<organism evidence="2 3">
    <name type="scientific">Metarhizium album (strain ARSEF 1941)</name>
    <dbReference type="NCBI Taxonomy" id="1081103"/>
    <lineage>
        <taxon>Eukaryota</taxon>
        <taxon>Fungi</taxon>
        <taxon>Dikarya</taxon>
        <taxon>Ascomycota</taxon>
        <taxon>Pezizomycotina</taxon>
        <taxon>Sordariomycetes</taxon>
        <taxon>Hypocreomycetidae</taxon>
        <taxon>Hypocreales</taxon>
        <taxon>Clavicipitaceae</taxon>
        <taxon>Metarhizium</taxon>
    </lineage>
</organism>
<feature type="compositionally biased region" description="Basic and acidic residues" evidence="1">
    <location>
        <begin position="100"/>
        <end position="114"/>
    </location>
</feature>
<protein>
    <recommendedName>
        <fullName evidence="4">RING finger domain protein</fullName>
    </recommendedName>
</protein>
<evidence type="ECO:0000313" key="2">
    <source>
        <dbReference type="EMBL" id="KHN97897.1"/>
    </source>
</evidence>
<evidence type="ECO:0000313" key="3">
    <source>
        <dbReference type="Proteomes" id="UP000030816"/>
    </source>
</evidence>
<feature type="region of interest" description="Disordered" evidence="1">
    <location>
        <begin position="391"/>
        <end position="496"/>
    </location>
</feature>
<feature type="region of interest" description="Disordered" evidence="1">
    <location>
        <begin position="324"/>
        <end position="379"/>
    </location>
</feature>
<sequence>MASRGGPDGHLDAGAGREVVFCHACSLEWYRDEQGLICPRCESDITEIVSLENDPRRMGDSSASTSPSLPPLRHADDSDPDEADIEEHLGPQGFRFRQSIRSDPDESHHDPSMDPVLRRFQDMIQSFSQPRRSELISRFSLPDNASRATPRFRHTTFTSRGGTASVTIFSAPAVESRGAGGFGEYGDESTDANNFDPFQTIFSNVIRDLDPPDGPGEGGAQMGLARSLRDILNHFNPANATMGDVVYTQEALDRIVTQLMETTSQSNGAPQASNDAIAKLDRRTVDKDFFGPEGKAECSICIDTMQEGEIATYLPFCRTPIEKNERGQENSRSESVTRAGGAPGPSNAHSRGTSRHNSDQSSGVGHRFGSGSDTPTGRAAADMFSSVNLDAQFRPSNPSEGRLNVARHNVASTRERDNDGRNRENNSEWRFDTSRTQRRTSHSPSSPRPFDFAEQAARSLGDNLARSAGYEGISPEAMEVEATKGRLETNGKSLRR</sequence>
<evidence type="ECO:0008006" key="4">
    <source>
        <dbReference type="Google" id="ProtNLM"/>
    </source>
</evidence>
<dbReference type="Proteomes" id="UP000030816">
    <property type="component" value="Unassembled WGS sequence"/>
</dbReference>
<proteinExistence type="predicted"/>
<dbReference type="GeneID" id="63738741"/>
<gene>
    <name evidence="2" type="ORF">MAM_04286</name>
</gene>
<reference evidence="2 3" key="1">
    <citation type="journal article" date="2014" name="Proc. Natl. Acad. Sci. U.S.A.">
        <title>Trajectory and genomic determinants of fungal-pathogen speciation and host adaptation.</title>
        <authorList>
            <person name="Hu X."/>
            <person name="Xiao G."/>
            <person name="Zheng P."/>
            <person name="Shang Y."/>
            <person name="Su Y."/>
            <person name="Zhang X."/>
            <person name="Liu X."/>
            <person name="Zhan S."/>
            <person name="St Leger R.J."/>
            <person name="Wang C."/>
        </authorList>
    </citation>
    <scope>NUCLEOTIDE SEQUENCE [LARGE SCALE GENOMIC DNA]</scope>
    <source>
        <strain evidence="2 3">ARSEF 1941</strain>
    </source>
</reference>
<name>A0A0B2WWU4_METAS</name>
<comment type="caution">
    <text evidence="2">The sequence shown here is derived from an EMBL/GenBank/DDBJ whole genome shotgun (WGS) entry which is preliminary data.</text>
</comment>